<dbReference type="Proteomes" id="UP000249354">
    <property type="component" value="Unassembled WGS sequence"/>
</dbReference>
<evidence type="ECO:0000313" key="1">
    <source>
        <dbReference type="EMBL" id="PZO21110.1"/>
    </source>
</evidence>
<protein>
    <submittedName>
        <fullName evidence="1">Uncharacterized protein</fullName>
    </submittedName>
</protein>
<proteinExistence type="predicted"/>
<organism evidence="1 2">
    <name type="scientific">Leptolyngbya foveolarum</name>
    <dbReference type="NCBI Taxonomy" id="47253"/>
    <lineage>
        <taxon>Bacteria</taxon>
        <taxon>Bacillati</taxon>
        <taxon>Cyanobacteriota</taxon>
        <taxon>Cyanophyceae</taxon>
        <taxon>Leptolyngbyales</taxon>
        <taxon>Leptolyngbyaceae</taxon>
        <taxon>Leptolyngbya group</taxon>
        <taxon>Leptolyngbya</taxon>
    </lineage>
</organism>
<reference evidence="1 2" key="2">
    <citation type="submission" date="2018-06" db="EMBL/GenBank/DDBJ databases">
        <title>Metagenomic assembly of (sub)arctic Cyanobacteria and their associated microbiome from non-axenic cultures.</title>
        <authorList>
            <person name="Baurain D."/>
        </authorList>
    </citation>
    <scope>NUCLEOTIDE SEQUENCE [LARGE SCALE GENOMIC DNA]</scope>
    <source>
        <strain evidence="1">ULC129bin1</strain>
    </source>
</reference>
<dbReference type="AlphaFoldDB" id="A0A2W4UPC3"/>
<comment type="caution">
    <text evidence="1">The sequence shown here is derived from an EMBL/GenBank/DDBJ whole genome shotgun (WGS) entry which is preliminary data.</text>
</comment>
<sequence>MVWLKAIAEYVFSISINRPQPPVQSANTPDVGYICRISKLMASPCAGVIISDSSTAISLSNISPPVSKARKNPILPIAQYSDRIERG</sequence>
<reference evidence="2" key="1">
    <citation type="submission" date="2018-04" db="EMBL/GenBank/DDBJ databases">
        <authorList>
            <person name="Cornet L."/>
        </authorList>
    </citation>
    <scope>NUCLEOTIDE SEQUENCE [LARGE SCALE GENOMIC DNA]</scope>
</reference>
<dbReference type="EMBL" id="QBMC01000023">
    <property type="protein sequence ID" value="PZO21110.1"/>
    <property type="molecule type" value="Genomic_DNA"/>
</dbReference>
<accession>A0A2W4UPC3</accession>
<evidence type="ECO:0000313" key="2">
    <source>
        <dbReference type="Proteomes" id="UP000249354"/>
    </source>
</evidence>
<gene>
    <name evidence="1" type="ORF">DCF25_05545</name>
</gene>
<name>A0A2W4UPC3_9CYAN</name>